<comment type="caution">
    <text evidence="9">The sequence shown here is derived from an EMBL/GenBank/DDBJ whole genome shotgun (WGS) entry which is preliminary data.</text>
</comment>
<feature type="transmembrane region" description="Helical" evidence="7">
    <location>
        <begin position="99"/>
        <end position="123"/>
    </location>
</feature>
<feature type="transmembrane region" description="Helical" evidence="7">
    <location>
        <begin position="253"/>
        <end position="272"/>
    </location>
</feature>
<evidence type="ECO:0000313" key="10">
    <source>
        <dbReference type="Proteomes" id="UP001243195"/>
    </source>
</evidence>
<organism evidence="9 10">
    <name type="scientific">Acinetobacter gerneri</name>
    <dbReference type="NCBI Taxonomy" id="202952"/>
    <lineage>
        <taxon>Bacteria</taxon>
        <taxon>Pseudomonadati</taxon>
        <taxon>Pseudomonadota</taxon>
        <taxon>Gammaproteobacteria</taxon>
        <taxon>Moraxellales</taxon>
        <taxon>Moraxellaceae</taxon>
        <taxon>Acinetobacter</taxon>
    </lineage>
</organism>
<evidence type="ECO:0000256" key="6">
    <source>
        <dbReference type="ARBA" id="ARBA00023136"/>
    </source>
</evidence>
<dbReference type="SUPFAM" id="SSF103473">
    <property type="entry name" value="MFS general substrate transporter"/>
    <property type="match status" value="1"/>
</dbReference>
<feature type="transmembrane region" description="Helical" evidence="7">
    <location>
        <begin position="324"/>
        <end position="343"/>
    </location>
</feature>
<keyword evidence="4 7" id="KW-0812">Transmembrane</keyword>
<keyword evidence="5 7" id="KW-1133">Transmembrane helix</keyword>
<dbReference type="InterPro" id="IPR005829">
    <property type="entry name" value="Sugar_transporter_CS"/>
</dbReference>
<feature type="transmembrane region" description="Helical" evidence="7">
    <location>
        <begin position="416"/>
        <end position="436"/>
    </location>
</feature>
<evidence type="ECO:0000256" key="2">
    <source>
        <dbReference type="ARBA" id="ARBA00022448"/>
    </source>
</evidence>
<feature type="transmembrane region" description="Helical" evidence="7">
    <location>
        <begin position="200"/>
        <end position="219"/>
    </location>
</feature>
<evidence type="ECO:0000259" key="8">
    <source>
        <dbReference type="PROSITE" id="PS50850"/>
    </source>
</evidence>
<evidence type="ECO:0000256" key="5">
    <source>
        <dbReference type="ARBA" id="ARBA00022989"/>
    </source>
</evidence>
<feature type="transmembrane region" description="Helical" evidence="7">
    <location>
        <begin position="64"/>
        <end position="87"/>
    </location>
</feature>
<sequence length="462" mass="50318">MSVNSPDVNLVQTNTHEYDRKSERKVALATMIGTAIEFYDYFIYAAIAGMVFKHTFFSPAGESFAVILAFASVGISFLFRPLGAFIAGHYGDKLGRKTMLVLSLVLMGGSTTLIGLLPTYASIGLLAPALLIFLRILQGISAGGEWGGAILMAVEHAPEGKRGRFGSFPQLGVPLGLFLSSAVLVLMTGVISPGDAFLEWGWRIPFLLSIVLVVIGHWIRISLDETPVFKEIKKRKVETHTPIKNLFTQHFPILMLAALLLAGTQAVGYMTTGGFIQNYTTDPNGSIRMDRPTMLLVVTFAAFIWLIFTWLAGGWADKFGRKKIYYASYILQLITVFMLFPLVNHGTVFSIGLALVLLSISVGLACGVQSAFYSELFPASIRFSGVSIAYALGSILGGAFSPMIAAWLIAKTGESASVTYYLAAMTILSLVAITCLRDRKDIPLDPDHEALQRANPFSWQKD</sequence>
<feature type="transmembrane region" description="Helical" evidence="7">
    <location>
        <begin position="385"/>
        <end position="410"/>
    </location>
</feature>
<evidence type="ECO:0000313" key="9">
    <source>
        <dbReference type="EMBL" id="MDQ9070738.1"/>
    </source>
</evidence>
<dbReference type="PROSITE" id="PS00216">
    <property type="entry name" value="SUGAR_TRANSPORT_1"/>
    <property type="match status" value="1"/>
</dbReference>
<feature type="domain" description="Major facilitator superfamily (MFS) profile" evidence="8">
    <location>
        <begin position="26"/>
        <end position="441"/>
    </location>
</feature>
<dbReference type="InterPro" id="IPR020846">
    <property type="entry name" value="MFS_dom"/>
</dbReference>
<dbReference type="RefSeq" id="WP_308955310.1">
    <property type="nucleotide sequence ID" value="NZ_JAVICY010000002.1"/>
</dbReference>
<name>A0AAW8JHJ5_9GAMM</name>
<dbReference type="EMBL" id="JAVIDA010000004">
    <property type="protein sequence ID" value="MDQ9070738.1"/>
    <property type="molecule type" value="Genomic_DNA"/>
</dbReference>
<proteinExistence type="predicted"/>
<dbReference type="InterPro" id="IPR011701">
    <property type="entry name" value="MFS"/>
</dbReference>
<feature type="transmembrane region" description="Helical" evidence="7">
    <location>
        <begin position="175"/>
        <end position="194"/>
    </location>
</feature>
<feature type="transmembrane region" description="Helical" evidence="7">
    <location>
        <begin position="349"/>
        <end position="373"/>
    </location>
</feature>
<keyword evidence="3" id="KW-1003">Cell membrane</keyword>
<dbReference type="Proteomes" id="UP001243195">
    <property type="component" value="Unassembled WGS sequence"/>
</dbReference>
<dbReference type="GO" id="GO:0005886">
    <property type="term" value="C:plasma membrane"/>
    <property type="evidence" value="ECO:0007669"/>
    <property type="project" value="UniProtKB-SubCell"/>
</dbReference>
<dbReference type="Pfam" id="PF07690">
    <property type="entry name" value="MFS_1"/>
    <property type="match status" value="1"/>
</dbReference>
<comment type="subcellular location">
    <subcellularLocation>
        <location evidence="1">Cell membrane</location>
        <topology evidence="1">Multi-pass membrane protein</topology>
    </subcellularLocation>
</comment>
<protein>
    <submittedName>
        <fullName evidence="9">MFS transporter</fullName>
    </submittedName>
</protein>
<evidence type="ECO:0000256" key="4">
    <source>
        <dbReference type="ARBA" id="ARBA00022692"/>
    </source>
</evidence>
<dbReference type="AlphaFoldDB" id="A0AAW8JHJ5"/>
<gene>
    <name evidence="9" type="ORF">RFH51_04600</name>
</gene>
<accession>A0AAW8JHJ5</accession>
<evidence type="ECO:0000256" key="1">
    <source>
        <dbReference type="ARBA" id="ARBA00004651"/>
    </source>
</evidence>
<dbReference type="InterPro" id="IPR036259">
    <property type="entry name" value="MFS_trans_sf"/>
</dbReference>
<keyword evidence="2" id="KW-0813">Transport</keyword>
<evidence type="ECO:0000256" key="7">
    <source>
        <dbReference type="SAM" id="Phobius"/>
    </source>
</evidence>
<dbReference type="GO" id="GO:0022857">
    <property type="term" value="F:transmembrane transporter activity"/>
    <property type="evidence" value="ECO:0007669"/>
    <property type="project" value="InterPro"/>
</dbReference>
<dbReference type="PANTHER" id="PTHR43045">
    <property type="entry name" value="SHIKIMATE TRANSPORTER"/>
    <property type="match status" value="1"/>
</dbReference>
<evidence type="ECO:0000256" key="3">
    <source>
        <dbReference type="ARBA" id="ARBA00022475"/>
    </source>
</evidence>
<dbReference type="CDD" id="cd17369">
    <property type="entry name" value="MFS_ShiA_like"/>
    <property type="match status" value="1"/>
</dbReference>
<feature type="transmembrane region" description="Helical" evidence="7">
    <location>
        <begin position="26"/>
        <end position="52"/>
    </location>
</feature>
<feature type="transmembrane region" description="Helical" evidence="7">
    <location>
        <begin position="292"/>
        <end position="312"/>
    </location>
</feature>
<dbReference type="PANTHER" id="PTHR43045:SF1">
    <property type="entry name" value="SHIKIMATE TRANSPORTER"/>
    <property type="match status" value="1"/>
</dbReference>
<dbReference type="Gene3D" id="1.20.1250.20">
    <property type="entry name" value="MFS general substrate transporter like domains"/>
    <property type="match status" value="1"/>
</dbReference>
<reference evidence="9" key="1">
    <citation type="submission" date="2023-08" db="EMBL/GenBank/DDBJ databases">
        <title>Emergence of clinically-relevant ST2 carbapenem-resistant Acinetobacter baumannii strains in hospital sewages in Zhejiang, East of China.</title>
        <authorList>
            <person name="Kaichao C."/>
            <person name="Zhang R."/>
        </authorList>
    </citation>
    <scope>NUCLEOTIDE SEQUENCE</scope>
    <source>
        <strain evidence="9">M-SY-60</strain>
    </source>
</reference>
<keyword evidence="6 7" id="KW-0472">Membrane</keyword>
<dbReference type="PROSITE" id="PS50850">
    <property type="entry name" value="MFS"/>
    <property type="match status" value="1"/>
</dbReference>